<organism evidence="4 5">
    <name type="scientific">Puccinia graminis f. sp. tritici</name>
    <dbReference type="NCBI Taxonomy" id="56615"/>
    <lineage>
        <taxon>Eukaryota</taxon>
        <taxon>Fungi</taxon>
        <taxon>Dikarya</taxon>
        <taxon>Basidiomycota</taxon>
        <taxon>Pucciniomycotina</taxon>
        <taxon>Pucciniomycetes</taxon>
        <taxon>Pucciniales</taxon>
        <taxon>Pucciniaceae</taxon>
        <taxon>Puccinia</taxon>
    </lineage>
</organism>
<name>A0A5B0MPI3_PUCGR</name>
<keyword evidence="2" id="KW-0472">Membrane</keyword>
<comment type="caution">
    <text evidence="4">The sequence shown here is derived from an EMBL/GenBank/DDBJ whole genome shotgun (WGS) entry which is preliminary data.</text>
</comment>
<keyword evidence="5" id="KW-1185">Reference proteome</keyword>
<dbReference type="EMBL" id="VSWC01000144">
    <property type="protein sequence ID" value="KAA1078263.1"/>
    <property type="molecule type" value="Genomic_DNA"/>
</dbReference>
<proteinExistence type="predicted"/>
<keyword evidence="2" id="KW-0812">Transmembrane</keyword>
<gene>
    <name evidence="4" type="ORF">PGT21_032065</name>
</gene>
<feature type="transmembrane region" description="Helical" evidence="2">
    <location>
        <begin position="217"/>
        <end position="236"/>
    </location>
</feature>
<feature type="chain" id="PRO_5023097246" description="LITAF domain-containing protein" evidence="3">
    <location>
        <begin position="17"/>
        <end position="248"/>
    </location>
</feature>
<feature type="signal peptide" evidence="3">
    <location>
        <begin position="1"/>
        <end position="16"/>
    </location>
</feature>
<accession>A0A5B0MPI3</accession>
<reference evidence="4 5" key="1">
    <citation type="submission" date="2019-05" db="EMBL/GenBank/DDBJ databases">
        <title>Emergence of the Ug99 lineage of the wheat stem rust pathogen through somatic hybridization.</title>
        <authorList>
            <person name="Li F."/>
            <person name="Upadhyaya N.M."/>
            <person name="Sperschneider J."/>
            <person name="Matny O."/>
            <person name="Nguyen-Phuc H."/>
            <person name="Mago R."/>
            <person name="Raley C."/>
            <person name="Miller M.E."/>
            <person name="Silverstein K.A.T."/>
            <person name="Henningsen E."/>
            <person name="Hirsch C.D."/>
            <person name="Visser B."/>
            <person name="Pretorius Z.A."/>
            <person name="Steffenson B.J."/>
            <person name="Schwessinger B."/>
            <person name="Dodds P.N."/>
            <person name="Figueroa M."/>
        </authorList>
    </citation>
    <scope>NUCLEOTIDE SEQUENCE [LARGE SCALE GENOMIC DNA]</scope>
    <source>
        <strain evidence="4">21-0</strain>
    </source>
</reference>
<keyword evidence="3" id="KW-0732">Signal</keyword>
<feature type="region of interest" description="Disordered" evidence="1">
    <location>
        <begin position="143"/>
        <end position="199"/>
    </location>
</feature>
<evidence type="ECO:0000256" key="2">
    <source>
        <dbReference type="SAM" id="Phobius"/>
    </source>
</evidence>
<evidence type="ECO:0008006" key="6">
    <source>
        <dbReference type="Google" id="ProtNLM"/>
    </source>
</evidence>
<evidence type="ECO:0000313" key="4">
    <source>
        <dbReference type="EMBL" id="KAA1078263.1"/>
    </source>
</evidence>
<evidence type="ECO:0000256" key="1">
    <source>
        <dbReference type="SAM" id="MobiDB-lite"/>
    </source>
</evidence>
<protein>
    <recommendedName>
        <fullName evidence="6">LITAF domain-containing protein</fullName>
    </recommendedName>
</protein>
<dbReference type="Proteomes" id="UP000324748">
    <property type="component" value="Unassembled WGS sequence"/>
</dbReference>
<evidence type="ECO:0000256" key="3">
    <source>
        <dbReference type="SAM" id="SignalP"/>
    </source>
</evidence>
<evidence type="ECO:0000313" key="5">
    <source>
        <dbReference type="Proteomes" id="UP000324748"/>
    </source>
</evidence>
<sequence length="248" mass="27271">MLSWLMFLLLIQKNSGMEYTHDGIQLSASSPTLPHLKLDVKPSTSTEIHPIQKTLSSENLSRPEPFKHLESDQGLTTKYQTVGDPFSSSSKISQDLSNVLSTKTFTIADALKEPLGLPVNFQCNSSTQGNKSRFMMIDIGDEITPIEESDSERSTRSSPPIIAEHPSSSHEIGSHDTENNHYPPNEISEIGVAGDTDGTPNAQTVQEAVCPCCGKKVIYTVLIINFVVGFIVAMVWQFGRKSGYFHDL</sequence>
<keyword evidence="2" id="KW-1133">Transmembrane helix</keyword>
<dbReference type="AlphaFoldDB" id="A0A5B0MPI3"/>